<keyword evidence="1" id="KW-1133">Transmembrane helix</keyword>
<feature type="transmembrane region" description="Helical" evidence="1">
    <location>
        <begin position="303"/>
        <end position="323"/>
    </location>
</feature>
<feature type="transmembrane region" description="Helical" evidence="1">
    <location>
        <begin position="155"/>
        <end position="173"/>
    </location>
</feature>
<dbReference type="InterPro" id="IPR036034">
    <property type="entry name" value="PDZ_sf"/>
</dbReference>
<organism evidence="2 3">
    <name type="scientific">Roseiterribacter gracilis</name>
    <dbReference type="NCBI Taxonomy" id="2812848"/>
    <lineage>
        <taxon>Bacteria</taxon>
        <taxon>Pseudomonadati</taxon>
        <taxon>Pseudomonadota</taxon>
        <taxon>Alphaproteobacteria</taxon>
        <taxon>Rhodospirillales</taxon>
        <taxon>Roseiterribacteraceae</taxon>
        <taxon>Roseiterribacter</taxon>
    </lineage>
</organism>
<accession>A0A8S8X7W7</accession>
<dbReference type="AlphaFoldDB" id="A0A8S8X7W7"/>
<evidence type="ECO:0000313" key="2">
    <source>
        <dbReference type="EMBL" id="GIL39878.1"/>
    </source>
</evidence>
<dbReference type="Proteomes" id="UP000681075">
    <property type="component" value="Unassembled WGS sequence"/>
</dbReference>
<feature type="transmembrane region" description="Helical" evidence="1">
    <location>
        <begin position="250"/>
        <end position="267"/>
    </location>
</feature>
<comment type="caution">
    <text evidence="2">The sequence shown here is derived from an EMBL/GenBank/DDBJ whole genome shotgun (WGS) entry which is preliminary data.</text>
</comment>
<dbReference type="EMBL" id="BOPV01000001">
    <property type="protein sequence ID" value="GIL39878.1"/>
    <property type="molecule type" value="Genomic_DNA"/>
</dbReference>
<feature type="transmembrane region" description="Helical" evidence="1">
    <location>
        <begin position="126"/>
        <end position="143"/>
    </location>
</feature>
<keyword evidence="1" id="KW-0472">Membrane</keyword>
<dbReference type="RefSeq" id="WP_420242997.1">
    <property type="nucleotide sequence ID" value="NZ_BOPV01000001.1"/>
</dbReference>
<feature type="transmembrane region" description="Helical" evidence="1">
    <location>
        <begin position="214"/>
        <end position="230"/>
    </location>
</feature>
<reference evidence="2" key="1">
    <citation type="submission" date="2021-02" db="EMBL/GenBank/DDBJ databases">
        <title>Genome sequence of Rhodospirillales sp. strain TMPK1 isolated from soil.</title>
        <authorList>
            <person name="Nakai R."/>
            <person name="Kusada H."/>
            <person name="Tamaki H."/>
        </authorList>
    </citation>
    <scope>NUCLEOTIDE SEQUENCE</scope>
    <source>
        <strain evidence="2">TMPK1</strain>
    </source>
</reference>
<protein>
    <recommendedName>
        <fullName evidence="4">PDZ domain-containing protein</fullName>
    </recommendedName>
</protein>
<evidence type="ECO:0000256" key="1">
    <source>
        <dbReference type="SAM" id="Phobius"/>
    </source>
</evidence>
<keyword evidence="3" id="KW-1185">Reference proteome</keyword>
<evidence type="ECO:0008006" key="4">
    <source>
        <dbReference type="Google" id="ProtNLM"/>
    </source>
</evidence>
<gene>
    <name evidence="2" type="ORF">TMPK1_21150</name>
</gene>
<feature type="transmembrane region" description="Helical" evidence="1">
    <location>
        <begin position="279"/>
        <end position="297"/>
    </location>
</feature>
<sequence length="571" mass="61777">MNARRSALFALTIAMVAFSWVSLGFGLPRWHEIEVNGARASLGAALRPSDSPFERTRIVDRVAPGGPLDQAGVRPGDRIIVHAMWPRTAASAEPIAITLLPQQGDVRSVEIVPVEAPYAGPFPPNPLLLVANSLVVHLILLLLAGRRSAQPAEQALAIGILGIITISLHSAMPTETLRWALAFGSLLFGIVGYSALTFACAAFLRPAGWRPPRSVRLAMAVLAVVGLVTRGDPLARSAGYLAAMPDVDPLGAILYIPIATILLRQRLRHAGADVRERIKWFALTLASFLAAVLGFGLNLPPPWGTLLPSLLIPLSVIVLGYAVSRRHIVDLAFVLNRATIYGATSLLLVGAFAALTAAADRFLRFETQAESRWVDLAIAFGLAVVATRLRRAVEAAIERLLFRAWRARERAFRGFLDRAPHYHGRDALLDAFVACAEQLTHAEAICYRHTPGGRFVARGGDMFDRDADLVVRLRSGELVRDGSGVVVGILERGELAAFLRFGPKQDRSIYGEDELALLREGARQIGLLLAAMPDTAQTDELQVSIDALRQQVAEIDAKLTRLLAPDAVRTS</sequence>
<evidence type="ECO:0000313" key="3">
    <source>
        <dbReference type="Proteomes" id="UP000681075"/>
    </source>
</evidence>
<keyword evidence="1" id="KW-0812">Transmembrane</keyword>
<dbReference type="SUPFAM" id="SSF50156">
    <property type="entry name" value="PDZ domain-like"/>
    <property type="match status" value="1"/>
</dbReference>
<feature type="transmembrane region" description="Helical" evidence="1">
    <location>
        <begin position="179"/>
        <end position="202"/>
    </location>
</feature>
<proteinExistence type="predicted"/>
<feature type="transmembrane region" description="Helical" evidence="1">
    <location>
        <begin position="335"/>
        <end position="359"/>
    </location>
</feature>
<name>A0A8S8X7W7_9PROT</name>